<dbReference type="Proteomes" id="UP001610728">
    <property type="component" value="Unassembled WGS sequence"/>
</dbReference>
<organism evidence="2 3">
    <name type="scientific">Ceratocystis lukuohia</name>
    <dbReference type="NCBI Taxonomy" id="2019550"/>
    <lineage>
        <taxon>Eukaryota</taxon>
        <taxon>Fungi</taxon>
        <taxon>Dikarya</taxon>
        <taxon>Ascomycota</taxon>
        <taxon>Pezizomycotina</taxon>
        <taxon>Sordariomycetes</taxon>
        <taxon>Hypocreomycetidae</taxon>
        <taxon>Microascales</taxon>
        <taxon>Ceratocystidaceae</taxon>
        <taxon>Ceratocystis</taxon>
    </lineage>
</organism>
<dbReference type="EMBL" id="JABSNW010000002">
    <property type="protein sequence ID" value="KAL2889640.1"/>
    <property type="molecule type" value="Genomic_DNA"/>
</dbReference>
<accession>A0ABR4MN25</accession>
<gene>
    <name evidence="2" type="ORF">HOO65_020182</name>
</gene>
<proteinExistence type="predicted"/>
<evidence type="ECO:0000256" key="1">
    <source>
        <dbReference type="SAM" id="MobiDB-lite"/>
    </source>
</evidence>
<sequence>MQFHSRTRSTDNTTTFAAITGKTSRAAKRASRGISLDRRPSPPMMHRGSVAAASGVDPLDSIRHKTPFIGVVSTYGDTLRDTFLNALFNPDLRPPIPSQTRPYTSVTLQDRPWRCWVDQVVHPLAQPDHFIGQLAQLDVLVILYSTQSASSFTSVVKICERYLDAVPPYGSNSESTTSPVTLPVVTPGNRTTGRGLPLPVIVATGSAPIRPLVVGEGHVPSSEGIALAAKYNGRFVELDSFTDACEVQRPIEAAVAAWAKGHTQVDLLLVPSTGSNRSENDGSPSESVPPSNSRRNTDTRDKRKNSSHTERRSKDSRSSLPTSVEHRAEASGTAAAPKTEVTPMSPTTIFRPPTESGDSADLQQRKKAGRVAHYTPKKLDFGSTRCQAETISQYEARSSTGTDALLGPGDLDASNLCAGSGYITPSAFLPPLSAEEFYERVVSQVDMYRLAVDGVDSTNGIGSLNGMGDIAGVSAIGGTGALGVSSGASNVDSATGQFGVLDAR</sequence>
<dbReference type="RefSeq" id="XP_070860820.1">
    <property type="nucleotide sequence ID" value="XM_071006422.1"/>
</dbReference>
<comment type="caution">
    <text evidence="2">The sequence shown here is derived from an EMBL/GenBank/DDBJ whole genome shotgun (WGS) entry which is preliminary data.</text>
</comment>
<reference evidence="2 3" key="1">
    <citation type="submission" date="2020-05" db="EMBL/GenBank/DDBJ databases">
        <title>Ceratocystis lukuohia genome.</title>
        <authorList>
            <person name="Harrington T.C."/>
            <person name="Kim K."/>
            <person name="Mayers C.G."/>
        </authorList>
    </citation>
    <scope>NUCLEOTIDE SEQUENCE [LARGE SCALE GENOMIC DNA]</scope>
    <source>
        <strain evidence="2 3">C4212</strain>
    </source>
</reference>
<feature type="compositionally biased region" description="Basic and acidic residues" evidence="1">
    <location>
        <begin position="307"/>
        <end position="317"/>
    </location>
</feature>
<keyword evidence="3" id="KW-1185">Reference proteome</keyword>
<name>A0ABR4MN25_9PEZI</name>
<protein>
    <recommendedName>
        <fullName evidence="4">NAD(P)-binding domain-containing protein</fullName>
    </recommendedName>
</protein>
<feature type="region of interest" description="Disordered" evidence="1">
    <location>
        <begin position="22"/>
        <end position="48"/>
    </location>
</feature>
<dbReference type="GeneID" id="98115815"/>
<evidence type="ECO:0008006" key="4">
    <source>
        <dbReference type="Google" id="ProtNLM"/>
    </source>
</evidence>
<feature type="region of interest" description="Disordered" evidence="1">
    <location>
        <begin position="272"/>
        <end position="370"/>
    </location>
</feature>
<feature type="compositionally biased region" description="Polar residues" evidence="1">
    <location>
        <begin position="272"/>
        <end position="294"/>
    </location>
</feature>
<evidence type="ECO:0000313" key="2">
    <source>
        <dbReference type="EMBL" id="KAL2889640.1"/>
    </source>
</evidence>
<evidence type="ECO:0000313" key="3">
    <source>
        <dbReference type="Proteomes" id="UP001610728"/>
    </source>
</evidence>